<evidence type="ECO:0000313" key="2">
    <source>
        <dbReference type="EMBL" id="KAJ1189274.1"/>
    </source>
</evidence>
<evidence type="ECO:0000313" key="3">
    <source>
        <dbReference type="Proteomes" id="UP001066276"/>
    </source>
</evidence>
<comment type="caution">
    <text evidence="2">The sequence shown here is derived from an EMBL/GenBank/DDBJ whole genome shotgun (WGS) entry which is preliminary data.</text>
</comment>
<organism evidence="2 3">
    <name type="scientific">Pleurodeles waltl</name>
    <name type="common">Iberian ribbed newt</name>
    <dbReference type="NCBI Taxonomy" id="8319"/>
    <lineage>
        <taxon>Eukaryota</taxon>
        <taxon>Metazoa</taxon>
        <taxon>Chordata</taxon>
        <taxon>Craniata</taxon>
        <taxon>Vertebrata</taxon>
        <taxon>Euteleostomi</taxon>
        <taxon>Amphibia</taxon>
        <taxon>Batrachia</taxon>
        <taxon>Caudata</taxon>
        <taxon>Salamandroidea</taxon>
        <taxon>Salamandridae</taxon>
        <taxon>Pleurodelinae</taxon>
        <taxon>Pleurodeles</taxon>
    </lineage>
</organism>
<dbReference type="EMBL" id="JANPWB010000005">
    <property type="protein sequence ID" value="KAJ1189274.1"/>
    <property type="molecule type" value="Genomic_DNA"/>
</dbReference>
<sequence>MAWRYDGCSLSVRLPLLPPHPRVYDNPTYPKIIANAGEGAVTPPAASKWKSGPRNRRIESRHERRDSENLRGERNKRRWRPPSSPQLRCETRTRRGKDPCCPRH</sequence>
<protein>
    <submittedName>
        <fullName evidence="2">Uncharacterized protein</fullName>
    </submittedName>
</protein>
<feature type="compositionally biased region" description="Basic and acidic residues" evidence="1">
    <location>
        <begin position="89"/>
        <end position="104"/>
    </location>
</feature>
<reference evidence="2" key="1">
    <citation type="journal article" date="2022" name="bioRxiv">
        <title>Sequencing and chromosome-scale assembly of the giantPleurodeles waltlgenome.</title>
        <authorList>
            <person name="Brown T."/>
            <person name="Elewa A."/>
            <person name="Iarovenko S."/>
            <person name="Subramanian E."/>
            <person name="Araus A.J."/>
            <person name="Petzold A."/>
            <person name="Susuki M."/>
            <person name="Suzuki K.-i.T."/>
            <person name="Hayashi T."/>
            <person name="Toyoda A."/>
            <person name="Oliveira C."/>
            <person name="Osipova E."/>
            <person name="Leigh N.D."/>
            <person name="Simon A."/>
            <person name="Yun M.H."/>
        </authorList>
    </citation>
    <scope>NUCLEOTIDE SEQUENCE</scope>
    <source>
        <strain evidence="2">20211129_DDA</strain>
        <tissue evidence="2">Liver</tissue>
    </source>
</reference>
<evidence type="ECO:0000256" key="1">
    <source>
        <dbReference type="SAM" id="MobiDB-lite"/>
    </source>
</evidence>
<proteinExistence type="predicted"/>
<dbReference type="AlphaFoldDB" id="A0AAV7UJU7"/>
<name>A0AAV7UJU7_PLEWA</name>
<feature type="region of interest" description="Disordered" evidence="1">
    <location>
        <begin position="35"/>
        <end position="104"/>
    </location>
</feature>
<dbReference type="Proteomes" id="UP001066276">
    <property type="component" value="Chromosome 3_1"/>
</dbReference>
<gene>
    <name evidence="2" type="ORF">NDU88_006023</name>
</gene>
<keyword evidence="3" id="KW-1185">Reference proteome</keyword>
<feature type="compositionally biased region" description="Basic and acidic residues" evidence="1">
    <location>
        <begin position="56"/>
        <end position="73"/>
    </location>
</feature>
<accession>A0AAV7UJU7</accession>